<dbReference type="Gene3D" id="1.20.5.400">
    <property type="match status" value="2"/>
</dbReference>
<dbReference type="InterPro" id="IPR050111">
    <property type="entry name" value="C-type_lectin/snaclec_domain"/>
</dbReference>
<evidence type="ECO:0000313" key="4">
    <source>
        <dbReference type="Ensembl" id="ENSAMXP00000050649.1"/>
    </source>
</evidence>
<evidence type="ECO:0000256" key="1">
    <source>
        <dbReference type="ARBA" id="ARBA00022734"/>
    </source>
</evidence>
<evidence type="ECO:0000313" key="5">
    <source>
        <dbReference type="Proteomes" id="UP000018467"/>
    </source>
</evidence>
<keyword evidence="5" id="KW-1185">Reference proteome</keyword>
<dbReference type="InterPro" id="IPR001304">
    <property type="entry name" value="C-type_lectin-like"/>
</dbReference>
<sequence length="293" mass="33285">MFFIGTLAGCEAASEGRQVRSGNAAAVGLGLLCFILLAVIVGLSIKHNAEIQQIQNSYTNITLERDQLQTSYTNITLERDQLQTSYTNITLERDQLQTSYTNITLERDQLQTSYTNITLERDQLQTSYTNITLERDQLQTSYDNLTLERDGLQTATPVTGSAHRLHPDGWKKFGSSYYYISSEKKNWNVARQDCRNRGADLVIINSREEQEFIKKQNEYVWIGLTDAEKEGEWKWVDGSPLTTKFWRSGEPSNTYGNENCVAFSIPAMTINAWNDEPCSADAFGFCEFTFPKV</sequence>
<feature type="domain" description="C-type lectin" evidence="3">
    <location>
        <begin position="173"/>
        <end position="287"/>
    </location>
</feature>
<dbReference type="InParanoid" id="A0A3B1KAH0"/>
<keyword evidence="1" id="KW-0430">Lectin</keyword>
<dbReference type="SUPFAM" id="SSF56436">
    <property type="entry name" value="C-type lectin-like"/>
    <property type="match status" value="1"/>
</dbReference>
<reference evidence="5" key="2">
    <citation type="journal article" date="2014" name="Nat. Commun.">
        <title>The cavefish genome reveals candidate genes for eye loss.</title>
        <authorList>
            <person name="McGaugh S.E."/>
            <person name="Gross J.B."/>
            <person name="Aken B."/>
            <person name="Blin M."/>
            <person name="Borowsky R."/>
            <person name="Chalopin D."/>
            <person name="Hinaux H."/>
            <person name="Jeffery W.R."/>
            <person name="Keene A."/>
            <person name="Ma L."/>
            <person name="Minx P."/>
            <person name="Murphy D."/>
            <person name="O'Quin K.E."/>
            <person name="Retaux S."/>
            <person name="Rohner N."/>
            <person name="Searle S.M."/>
            <person name="Stahl B.A."/>
            <person name="Tabin C."/>
            <person name="Volff J.N."/>
            <person name="Yoshizawa M."/>
            <person name="Warren W.C."/>
        </authorList>
    </citation>
    <scope>NUCLEOTIDE SEQUENCE [LARGE SCALE GENOMIC DNA]</scope>
    <source>
        <strain evidence="5">female</strain>
    </source>
</reference>
<dbReference type="InterPro" id="IPR016186">
    <property type="entry name" value="C-type_lectin-like/link_sf"/>
</dbReference>
<protein>
    <recommendedName>
        <fullName evidence="3">C-type lectin domain-containing protein</fullName>
    </recommendedName>
</protein>
<feature type="transmembrane region" description="Helical" evidence="2">
    <location>
        <begin position="24"/>
        <end position="45"/>
    </location>
</feature>
<dbReference type="Bgee" id="ENSAMXG00000035084">
    <property type="expression patterns" value="Expressed in zone of skin and 2 other cell types or tissues"/>
</dbReference>
<dbReference type="Ensembl" id="ENSAMXT00000051607.1">
    <property type="protein sequence ID" value="ENSAMXP00000050649.1"/>
    <property type="gene ID" value="ENSAMXG00000035084.1"/>
</dbReference>
<keyword evidence="2" id="KW-0472">Membrane</keyword>
<reference evidence="4" key="4">
    <citation type="submission" date="2025-09" db="UniProtKB">
        <authorList>
            <consortium name="Ensembl"/>
        </authorList>
    </citation>
    <scope>IDENTIFICATION</scope>
</reference>
<dbReference type="CDD" id="cd03590">
    <property type="entry name" value="CLECT_DC-SIGN_like"/>
    <property type="match status" value="1"/>
</dbReference>
<keyword evidence="2" id="KW-1133">Transmembrane helix</keyword>
<dbReference type="Proteomes" id="UP000018467">
    <property type="component" value="Unassembled WGS sequence"/>
</dbReference>
<dbReference type="PROSITE" id="PS50041">
    <property type="entry name" value="C_TYPE_LECTIN_2"/>
    <property type="match status" value="1"/>
</dbReference>
<dbReference type="GeneTree" id="ENSGT01020000230338"/>
<name>A0A3B1KAH0_ASTMX</name>
<dbReference type="Gene3D" id="3.10.100.10">
    <property type="entry name" value="Mannose-Binding Protein A, subunit A"/>
    <property type="match status" value="1"/>
</dbReference>
<dbReference type="SMART" id="SM00034">
    <property type="entry name" value="CLECT"/>
    <property type="match status" value="1"/>
</dbReference>
<reference evidence="4" key="3">
    <citation type="submission" date="2025-08" db="UniProtKB">
        <authorList>
            <consortium name="Ensembl"/>
        </authorList>
    </citation>
    <scope>IDENTIFICATION</scope>
</reference>
<evidence type="ECO:0000256" key="2">
    <source>
        <dbReference type="SAM" id="Phobius"/>
    </source>
</evidence>
<dbReference type="Pfam" id="PF00059">
    <property type="entry name" value="Lectin_C"/>
    <property type="match status" value="1"/>
</dbReference>
<keyword evidence="2" id="KW-0812">Transmembrane</keyword>
<dbReference type="PANTHER" id="PTHR22803">
    <property type="entry name" value="MANNOSE, PHOSPHOLIPASE, LECTIN RECEPTOR RELATED"/>
    <property type="match status" value="1"/>
</dbReference>
<dbReference type="InterPro" id="IPR016187">
    <property type="entry name" value="CTDL_fold"/>
</dbReference>
<organism evidence="4 5">
    <name type="scientific">Astyanax mexicanus</name>
    <name type="common">Blind cave fish</name>
    <name type="synonym">Astyanax fasciatus mexicanus</name>
    <dbReference type="NCBI Taxonomy" id="7994"/>
    <lineage>
        <taxon>Eukaryota</taxon>
        <taxon>Metazoa</taxon>
        <taxon>Chordata</taxon>
        <taxon>Craniata</taxon>
        <taxon>Vertebrata</taxon>
        <taxon>Euteleostomi</taxon>
        <taxon>Actinopterygii</taxon>
        <taxon>Neopterygii</taxon>
        <taxon>Teleostei</taxon>
        <taxon>Ostariophysi</taxon>
        <taxon>Characiformes</taxon>
        <taxon>Characoidei</taxon>
        <taxon>Acestrorhamphidae</taxon>
        <taxon>Acestrorhamphinae</taxon>
        <taxon>Astyanax</taxon>
    </lineage>
</organism>
<evidence type="ECO:0000259" key="3">
    <source>
        <dbReference type="PROSITE" id="PS50041"/>
    </source>
</evidence>
<dbReference type="GO" id="GO:0030246">
    <property type="term" value="F:carbohydrate binding"/>
    <property type="evidence" value="ECO:0007669"/>
    <property type="project" value="UniProtKB-KW"/>
</dbReference>
<dbReference type="AlphaFoldDB" id="A0A3B1KAH0"/>
<dbReference type="InterPro" id="IPR033989">
    <property type="entry name" value="CD209-like_CTLD"/>
</dbReference>
<proteinExistence type="predicted"/>
<reference evidence="5" key="1">
    <citation type="submission" date="2013-03" db="EMBL/GenBank/DDBJ databases">
        <authorList>
            <person name="Jeffery W."/>
            <person name="Warren W."/>
            <person name="Wilson R.K."/>
        </authorList>
    </citation>
    <scope>NUCLEOTIDE SEQUENCE</scope>
    <source>
        <strain evidence="5">female</strain>
    </source>
</reference>
<accession>A0A3B1KAH0</accession>